<keyword evidence="14" id="KW-1185">Reference proteome</keyword>
<keyword evidence="8" id="KW-0914">Notch signaling pathway</keyword>
<dbReference type="GO" id="GO:0015631">
    <property type="term" value="F:tubulin binding"/>
    <property type="evidence" value="ECO:0007669"/>
    <property type="project" value="InterPro"/>
</dbReference>
<reference evidence="14" key="1">
    <citation type="journal article" date="2017" name="Nat. Commun.">
        <title>The North American bullfrog draft genome provides insight into hormonal regulation of long noncoding RNA.</title>
        <authorList>
            <person name="Hammond S.A."/>
            <person name="Warren R.L."/>
            <person name="Vandervalk B.P."/>
            <person name="Kucuk E."/>
            <person name="Khan H."/>
            <person name="Gibb E.A."/>
            <person name="Pandoh P."/>
            <person name="Kirk H."/>
            <person name="Zhao Y."/>
            <person name="Jones M."/>
            <person name="Mungall A.J."/>
            <person name="Coope R."/>
            <person name="Pleasance S."/>
            <person name="Moore R.A."/>
            <person name="Holt R.A."/>
            <person name="Round J.M."/>
            <person name="Ohora S."/>
            <person name="Walle B.V."/>
            <person name="Veldhoen N."/>
            <person name="Helbing C.C."/>
            <person name="Birol I."/>
        </authorList>
    </citation>
    <scope>NUCLEOTIDE SEQUENCE [LARGE SCALE GENOMIC DNA]</scope>
</reference>
<protein>
    <recommendedName>
        <fullName evidence="5">RBPJ-interacting and tubulin-associated protein 1</fullName>
    </recommendedName>
    <alternativeName>
        <fullName evidence="11">RBPJ-interacting and tubulin-associated protein</fullName>
    </alternativeName>
</protein>
<evidence type="ECO:0000256" key="7">
    <source>
        <dbReference type="ARBA" id="ARBA00022902"/>
    </source>
</evidence>
<keyword evidence="6" id="KW-0963">Cytoplasm</keyword>
<evidence type="ECO:0000256" key="12">
    <source>
        <dbReference type="SAM" id="MobiDB-lite"/>
    </source>
</evidence>
<dbReference type="Proteomes" id="UP000228934">
    <property type="component" value="Unassembled WGS sequence"/>
</dbReference>
<evidence type="ECO:0000256" key="1">
    <source>
        <dbReference type="ARBA" id="ARBA00004123"/>
    </source>
</evidence>
<evidence type="ECO:0000256" key="5">
    <source>
        <dbReference type="ARBA" id="ARBA00014447"/>
    </source>
</evidence>
<evidence type="ECO:0000256" key="11">
    <source>
        <dbReference type="ARBA" id="ARBA00031318"/>
    </source>
</evidence>
<feature type="region of interest" description="Disordered" evidence="12">
    <location>
        <begin position="140"/>
        <end position="239"/>
    </location>
</feature>
<dbReference type="GO" id="GO:0005634">
    <property type="term" value="C:nucleus"/>
    <property type="evidence" value="ECO:0007669"/>
    <property type="project" value="UniProtKB-SubCell"/>
</dbReference>
<evidence type="ECO:0000256" key="4">
    <source>
        <dbReference type="ARBA" id="ARBA00011667"/>
    </source>
</evidence>
<proteinExistence type="inferred from homology"/>
<feature type="compositionally biased region" description="Polar residues" evidence="12">
    <location>
        <begin position="208"/>
        <end position="223"/>
    </location>
</feature>
<evidence type="ECO:0000256" key="3">
    <source>
        <dbReference type="ARBA" id="ARBA00010906"/>
    </source>
</evidence>
<dbReference type="GO" id="GO:0051168">
    <property type="term" value="P:nuclear export"/>
    <property type="evidence" value="ECO:0007669"/>
    <property type="project" value="InterPro"/>
</dbReference>
<dbReference type="GO" id="GO:0007399">
    <property type="term" value="P:nervous system development"/>
    <property type="evidence" value="ECO:0007669"/>
    <property type="project" value="UniProtKB-KW"/>
</dbReference>
<gene>
    <name evidence="13" type="ORF">AB205_0152420</name>
</gene>
<dbReference type="AlphaFoldDB" id="A0A2G9S861"/>
<dbReference type="PANTHER" id="PTHR34917">
    <property type="entry name" value="RBPJ-INTERACTING AND TUBULIN-ASSOCIATED PROTEIN 1"/>
    <property type="match status" value="1"/>
</dbReference>
<dbReference type="EMBL" id="KV925918">
    <property type="protein sequence ID" value="PIO36284.1"/>
    <property type="molecule type" value="Genomic_DNA"/>
</dbReference>
<dbReference type="OrthoDB" id="10061257at2759"/>
<comment type="subcellular location">
    <subcellularLocation>
        <location evidence="2">Cytoplasm</location>
    </subcellularLocation>
    <subcellularLocation>
        <location evidence="1">Nucleus</location>
    </subcellularLocation>
</comment>
<evidence type="ECO:0000313" key="14">
    <source>
        <dbReference type="Proteomes" id="UP000228934"/>
    </source>
</evidence>
<keyword evidence="9" id="KW-0539">Nucleus</keyword>
<sequence length="239" mass="26510">MISVDMSLDLSITGHRTSFPPSKTRSAYRFKASNSFVDETLFGSFGGKVDPALQWTTGSPGQVSLSWRPEEEKESKGHAISRTSCTPPGTPRKKIYYRVKSRSPSYCDESLFGPKVEECGWEAPWVKKEDTLRIRPLLWSPPPVVWPQNSKPNTKQMPLKAVHPHDNESRSLETQKMKGNFWKPPDSDSDSGGCPSVAGPSPSARGRCSSSEKNNVRSASCSGRLTARRGSITERPPWK</sequence>
<evidence type="ECO:0000256" key="10">
    <source>
        <dbReference type="ARBA" id="ARBA00024957"/>
    </source>
</evidence>
<dbReference type="GO" id="GO:0045746">
    <property type="term" value="P:negative regulation of Notch signaling pathway"/>
    <property type="evidence" value="ECO:0007669"/>
    <property type="project" value="TreeGrafter"/>
</dbReference>
<keyword evidence="7" id="KW-0524">Neurogenesis</keyword>
<comment type="function">
    <text evidence="10">Tubulin-binding protein that acts as a negative regulator of Notch signaling pathway. Shuttles between the cytoplasm and the nucleus and mediates the nuclear export of RBPJ/RBPSUH, thereby preventing the interaction between RBPJ/RBPSUH and NICD product of Notch proteins (Notch intracellular domain), leading to down-regulate Notch-mediated transcription. May play a role in neurogenesis.</text>
</comment>
<organism evidence="13 14">
    <name type="scientific">Aquarana catesbeiana</name>
    <name type="common">American bullfrog</name>
    <name type="synonym">Rana catesbeiana</name>
    <dbReference type="NCBI Taxonomy" id="8400"/>
    <lineage>
        <taxon>Eukaryota</taxon>
        <taxon>Metazoa</taxon>
        <taxon>Chordata</taxon>
        <taxon>Craniata</taxon>
        <taxon>Vertebrata</taxon>
        <taxon>Euteleostomi</taxon>
        <taxon>Amphibia</taxon>
        <taxon>Batrachia</taxon>
        <taxon>Anura</taxon>
        <taxon>Neobatrachia</taxon>
        <taxon>Ranoidea</taxon>
        <taxon>Ranidae</taxon>
        <taxon>Aquarana</taxon>
    </lineage>
</organism>
<dbReference type="Pfam" id="PF17066">
    <property type="entry name" value="RITA"/>
    <property type="match status" value="1"/>
</dbReference>
<comment type="similarity">
    <text evidence="3">Belongs to the RITA family.</text>
</comment>
<evidence type="ECO:0000256" key="8">
    <source>
        <dbReference type="ARBA" id="ARBA00022976"/>
    </source>
</evidence>
<dbReference type="InterPro" id="IPR031418">
    <property type="entry name" value="RITA1"/>
</dbReference>
<evidence type="ECO:0000313" key="13">
    <source>
        <dbReference type="EMBL" id="PIO36284.1"/>
    </source>
</evidence>
<name>A0A2G9S861_AQUCT</name>
<evidence type="ECO:0000256" key="6">
    <source>
        <dbReference type="ARBA" id="ARBA00022490"/>
    </source>
</evidence>
<comment type="subunit">
    <text evidence="4">Interacts with RBPJ/RBPSUH.</text>
</comment>
<accession>A0A2G9S861</accession>
<dbReference type="GO" id="GO:0007219">
    <property type="term" value="P:Notch signaling pathway"/>
    <property type="evidence" value="ECO:0007669"/>
    <property type="project" value="UniProtKB-KW"/>
</dbReference>
<evidence type="ECO:0000256" key="9">
    <source>
        <dbReference type="ARBA" id="ARBA00023242"/>
    </source>
</evidence>
<feature type="compositionally biased region" description="Basic and acidic residues" evidence="12">
    <location>
        <begin position="163"/>
        <end position="176"/>
    </location>
</feature>
<evidence type="ECO:0000256" key="2">
    <source>
        <dbReference type="ARBA" id="ARBA00004496"/>
    </source>
</evidence>
<dbReference type="GO" id="GO:0005737">
    <property type="term" value="C:cytoplasm"/>
    <property type="evidence" value="ECO:0007669"/>
    <property type="project" value="UniProtKB-SubCell"/>
</dbReference>
<dbReference type="PANTHER" id="PTHR34917:SF1">
    <property type="entry name" value="RBPJ-INTERACTING AND TUBULIN-ASSOCIATED PROTEIN 1"/>
    <property type="match status" value="1"/>
</dbReference>